<keyword evidence="5 7" id="KW-0234">DNA repair</keyword>
<dbReference type="InterPro" id="IPR003717">
    <property type="entry name" value="RecO"/>
</dbReference>
<name>A0A5B2VA39_9HYPH</name>
<dbReference type="SUPFAM" id="SSF50249">
    <property type="entry name" value="Nucleic acid-binding proteins"/>
    <property type="match status" value="1"/>
</dbReference>
<evidence type="ECO:0000256" key="7">
    <source>
        <dbReference type="HAMAP-Rule" id="MF_00201"/>
    </source>
</evidence>
<keyword evidence="4 7" id="KW-0233">DNA recombination</keyword>
<feature type="domain" description="DNA replication/recombination mediator RecO N-terminal" evidence="8">
    <location>
        <begin position="1"/>
        <end position="71"/>
    </location>
</feature>
<dbReference type="AlphaFoldDB" id="A0A5B2VA39"/>
<keyword evidence="3 7" id="KW-0227">DNA damage</keyword>
<evidence type="ECO:0000313" key="9">
    <source>
        <dbReference type="EMBL" id="KAA2235598.1"/>
    </source>
</evidence>
<dbReference type="OrthoDB" id="9804792at2"/>
<reference evidence="9 10" key="1">
    <citation type="submission" date="2019-09" db="EMBL/GenBank/DDBJ databases">
        <title>Salinarimonas rosea gen. nov., sp. nov., a new member of the a-2 subgroup of the Proteobacteria.</title>
        <authorList>
            <person name="Liu J."/>
        </authorList>
    </citation>
    <scope>NUCLEOTIDE SEQUENCE [LARGE SCALE GENOMIC DNA]</scope>
    <source>
        <strain evidence="9 10">BN140002</strain>
    </source>
</reference>
<sequence length="243" mass="26487">MHWSDEALVLGARRHGESGVVLELMTREHGRHLGLVHGGRSHKLQPVLQPGNSVHATWRARLDEQLGTYTIEPATSRAARLMTSPLALYGIATLTALLRLLPERDPHPDLHAMAEALADHLDEPDLAGPLFVRFELALLTELGFGLDLASCAATGATRDLAFVSPKSGRAVSAAAGEPYRDRLLPLPGFLIGQPRGNRPSPQELDHGFALTGYFLDRSLYDPQGQHLPDERARFVALAIKQAE</sequence>
<dbReference type="Pfam" id="PF02565">
    <property type="entry name" value="RecO_C"/>
    <property type="match status" value="1"/>
</dbReference>
<comment type="similarity">
    <text evidence="1 7">Belongs to the RecO family.</text>
</comment>
<organism evidence="9 10">
    <name type="scientific">Salinarimonas soli</name>
    <dbReference type="NCBI Taxonomy" id="1638099"/>
    <lineage>
        <taxon>Bacteria</taxon>
        <taxon>Pseudomonadati</taxon>
        <taxon>Pseudomonadota</taxon>
        <taxon>Alphaproteobacteria</taxon>
        <taxon>Hyphomicrobiales</taxon>
        <taxon>Salinarimonadaceae</taxon>
        <taxon>Salinarimonas</taxon>
    </lineage>
</organism>
<evidence type="ECO:0000256" key="1">
    <source>
        <dbReference type="ARBA" id="ARBA00007452"/>
    </source>
</evidence>
<dbReference type="InterPro" id="IPR022572">
    <property type="entry name" value="DNA_rep/recomb_RecO_N"/>
</dbReference>
<reference evidence="9 10" key="2">
    <citation type="submission" date="2019-09" db="EMBL/GenBank/DDBJ databases">
        <authorList>
            <person name="Jin C."/>
        </authorList>
    </citation>
    <scope>NUCLEOTIDE SEQUENCE [LARGE SCALE GENOMIC DNA]</scope>
    <source>
        <strain evidence="9 10">BN140002</strain>
    </source>
</reference>
<dbReference type="GO" id="GO:0006310">
    <property type="term" value="P:DNA recombination"/>
    <property type="evidence" value="ECO:0007669"/>
    <property type="project" value="UniProtKB-UniRule"/>
</dbReference>
<evidence type="ECO:0000256" key="3">
    <source>
        <dbReference type="ARBA" id="ARBA00022763"/>
    </source>
</evidence>
<dbReference type="GO" id="GO:0043590">
    <property type="term" value="C:bacterial nucleoid"/>
    <property type="evidence" value="ECO:0007669"/>
    <property type="project" value="TreeGrafter"/>
</dbReference>
<gene>
    <name evidence="7 9" type="primary">recO</name>
    <name evidence="9" type="ORF">F0L46_19045</name>
</gene>
<dbReference type="NCBIfam" id="TIGR00613">
    <property type="entry name" value="reco"/>
    <property type="match status" value="1"/>
</dbReference>
<dbReference type="InterPro" id="IPR012340">
    <property type="entry name" value="NA-bd_OB-fold"/>
</dbReference>
<evidence type="ECO:0000256" key="4">
    <source>
        <dbReference type="ARBA" id="ARBA00023172"/>
    </source>
</evidence>
<comment type="function">
    <text evidence="7">Involved in DNA repair and RecF pathway recombination.</text>
</comment>
<dbReference type="Pfam" id="PF11967">
    <property type="entry name" value="RecO_N"/>
    <property type="match status" value="1"/>
</dbReference>
<evidence type="ECO:0000256" key="5">
    <source>
        <dbReference type="ARBA" id="ARBA00023204"/>
    </source>
</evidence>
<dbReference type="Proteomes" id="UP000323142">
    <property type="component" value="Unassembled WGS sequence"/>
</dbReference>
<dbReference type="InterPro" id="IPR037278">
    <property type="entry name" value="ARFGAP/RecO"/>
</dbReference>
<dbReference type="GO" id="GO:0006302">
    <property type="term" value="P:double-strand break repair"/>
    <property type="evidence" value="ECO:0007669"/>
    <property type="project" value="TreeGrafter"/>
</dbReference>
<dbReference type="RefSeq" id="WP_149820483.1">
    <property type="nucleotide sequence ID" value="NZ_VUOA01000034.1"/>
</dbReference>
<dbReference type="EMBL" id="VUOA01000034">
    <property type="protein sequence ID" value="KAA2235598.1"/>
    <property type="molecule type" value="Genomic_DNA"/>
</dbReference>
<protein>
    <recommendedName>
        <fullName evidence="2 7">DNA repair protein RecO</fullName>
    </recommendedName>
    <alternativeName>
        <fullName evidence="6 7">Recombination protein O</fullName>
    </alternativeName>
</protein>
<dbReference type="PANTHER" id="PTHR33991">
    <property type="entry name" value="DNA REPAIR PROTEIN RECO"/>
    <property type="match status" value="1"/>
</dbReference>
<dbReference type="SUPFAM" id="SSF57863">
    <property type="entry name" value="ArfGap/RecO-like zinc finger"/>
    <property type="match status" value="1"/>
</dbReference>
<evidence type="ECO:0000256" key="6">
    <source>
        <dbReference type="ARBA" id="ARBA00033409"/>
    </source>
</evidence>
<comment type="caution">
    <text evidence="9">The sequence shown here is derived from an EMBL/GenBank/DDBJ whole genome shotgun (WGS) entry which is preliminary data.</text>
</comment>
<dbReference type="InterPro" id="IPR042242">
    <property type="entry name" value="RecO_C"/>
</dbReference>
<dbReference type="HAMAP" id="MF_00201">
    <property type="entry name" value="RecO"/>
    <property type="match status" value="1"/>
</dbReference>
<dbReference type="Gene3D" id="1.20.1440.120">
    <property type="entry name" value="Recombination protein O, C-terminal domain"/>
    <property type="match status" value="1"/>
</dbReference>
<evidence type="ECO:0000256" key="2">
    <source>
        <dbReference type="ARBA" id="ARBA00021310"/>
    </source>
</evidence>
<evidence type="ECO:0000313" key="10">
    <source>
        <dbReference type="Proteomes" id="UP000323142"/>
    </source>
</evidence>
<evidence type="ECO:0000259" key="8">
    <source>
        <dbReference type="Pfam" id="PF11967"/>
    </source>
</evidence>
<dbReference type="Gene3D" id="2.40.50.140">
    <property type="entry name" value="Nucleic acid-binding proteins"/>
    <property type="match status" value="1"/>
</dbReference>
<proteinExistence type="inferred from homology"/>
<keyword evidence="10" id="KW-1185">Reference proteome</keyword>
<accession>A0A5B2VA39</accession>
<dbReference type="PANTHER" id="PTHR33991:SF1">
    <property type="entry name" value="DNA REPAIR PROTEIN RECO"/>
    <property type="match status" value="1"/>
</dbReference>